<dbReference type="EMBL" id="SLWV01000005">
    <property type="protein sequence ID" value="TCO78058.1"/>
    <property type="molecule type" value="Genomic_DNA"/>
</dbReference>
<dbReference type="Pfam" id="PF00825">
    <property type="entry name" value="Ribonuclease_P"/>
    <property type="match status" value="1"/>
</dbReference>
<dbReference type="GO" id="GO:0042781">
    <property type="term" value="F:3'-tRNA processing endoribonuclease activity"/>
    <property type="evidence" value="ECO:0007669"/>
    <property type="project" value="TreeGrafter"/>
</dbReference>
<dbReference type="PANTHER" id="PTHR33992">
    <property type="entry name" value="RIBONUCLEASE P PROTEIN COMPONENT"/>
    <property type="match status" value="1"/>
</dbReference>
<organism evidence="8 9">
    <name type="scientific">Marinisporobacter balticus</name>
    <dbReference type="NCBI Taxonomy" id="2018667"/>
    <lineage>
        <taxon>Bacteria</taxon>
        <taxon>Bacillati</taxon>
        <taxon>Bacillota</taxon>
        <taxon>Clostridia</taxon>
        <taxon>Peptostreptococcales</taxon>
        <taxon>Thermotaleaceae</taxon>
        <taxon>Marinisporobacter</taxon>
    </lineage>
</organism>
<evidence type="ECO:0000256" key="1">
    <source>
        <dbReference type="ARBA" id="ARBA00022694"/>
    </source>
</evidence>
<keyword evidence="3 6" id="KW-0255">Endonuclease</keyword>
<keyword evidence="1 6" id="KW-0819">tRNA processing</keyword>
<dbReference type="EC" id="3.1.26.5" evidence="6 7"/>
<keyword evidence="5 6" id="KW-0694">RNA-binding</keyword>
<sequence>MEDTLRLREKADFKKVYARGSSLANRYLVLFYMKKEQIYNQVGFIASKKVGNSVVRNRSRRLMKESFRLYSSKVDKGYDLIFIARANMKDAAYRDVEKAMVHILKKSKLLK</sequence>
<comment type="catalytic activity">
    <reaction evidence="6">
        <text>Endonucleolytic cleavage of RNA, removing 5'-extranucleotides from tRNA precursor.</text>
        <dbReference type="EC" id="3.1.26.5"/>
    </reaction>
</comment>
<keyword evidence="4 6" id="KW-0378">Hydrolase</keyword>
<keyword evidence="9" id="KW-1185">Reference proteome</keyword>
<dbReference type="OrthoDB" id="9810867at2"/>
<keyword evidence="2 6" id="KW-0540">Nuclease</keyword>
<evidence type="ECO:0000256" key="4">
    <source>
        <dbReference type="ARBA" id="ARBA00022801"/>
    </source>
</evidence>
<evidence type="ECO:0000256" key="7">
    <source>
        <dbReference type="NCBIfam" id="TIGR00188"/>
    </source>
</evidence>
<comment type="caution">
    <text evidence="8">The sequence shown here is derived from an EMBL/GenBank/DDBJ whole genome shotgun (WGS) entry which is preliminary data.</text>
</comment>
<accession>A0A4R2L5Z0</accession>
<evidence type="ECO:0000256" key="2">
    <source>
        <dbReference type="ARBA" id="ARBA00022722"/>
    </source>
</evidence>
<dbReference type="PANTHER" id="PTHR33992:SF1">
    <property type="entry name" value="RIBONUCLEASE P PROTEIN COMPONENT"/>
    <property type="match status" value="1"/>
</dbReference>
<dbReference type="GO" id="GO:0001682">
    <property type="term" value="P:tRNA 5'-leader removal"/>
    <property type="evidence" value="ECO:0007669"/>
    <property type="project" value="UniProtKB-UniRule"/>
</dbReference>
<reference evidence="8 9" key="1">
    <citation type="submission" date="2019-03" db="EMBL/GenBank/DDBJ databases">
        <title>Genomic Encyclopedia of Type Strains, Phase IV (KMG-IV): sequencing the most valuable type-strain genomes for metagenomic binning, comparative biology and taxonomic classification.</title>
        <authorList>
            <person name="Goeker M."/>
        </authorList>
    </citation>
    <scope>NUCLEOTIDE SEQUENCE [LARGE SCALE GENOMIC DNA]</scope>
    <source>
        <strain evidence="8 9">DSM 102940</strain>
    </source>
</reference>
<dbReference type="NCBIfam" id="TIGR00188">
    <property type="entry name" value="rnpA"/>
    <property type="match status" value="1"/>
</dbReference>
<dbReference type="RefSeq" id="WP_132243747.1">
    <property type="nucleotide sequence ID" value="NZ_SLWV01000005.1"/>
</dbReference>
<dbReference type="GO" id="GO:0030677">
    <property type="term" value="C:ribonuclease P complex"/>
    <property type="evidence" value="ECO:0007669"/>
    <property type="project" value="TreeGrafter"/>
</dbReference>
<dbReference type="InterPro" id="IPR014721">
    <property type="entry name" value="Ribsml_uS5_D2-typ_fold_subgr"/>
</dbReference>
<evidence type="ECO:0000256" key="6">
    <source>
        <dbReference type="HAMAP-Rule" id="MF_00227"/>
    </source>
</evidence>
<dbReference type="Gene3D" id="3.30.230.10">
    <property type="match status" value="1"/>
</dbReference>
<comment type="function">
    <text evidence="6">RNaseP catalyzes the removal of the 5'-leader sequence from pre-tRNA to produce the mature 5'-terminus. It can also cleave other RNA substrates such as 4.5S RNA. The protein component plays an auxiliary but essential role in vivo by binding to the 5'-leader sequence and broadening the substrate specificity of the ribozyme.</text>
</comment>
<dbReference type="InterPro" id="IPR020568">
    <property type="entry name" value="Ribosomal_Su5_D2-typ_SF"/>
</dbReference>
<dbReference type="AlphaFoldDB" id="A0A4R2L5Z0"/>
<evidence type="ECO:0000256" key="5">
    <source>
        <dbReference type="ARBA" id="ARBA00022884"/>
    </source>
</evidence>
<dbReference type="GO" id="GO:0004526">
    <property type="term" value="F:ribonuclease P activity"/>
    <property type="evidence" value="ECO:0007669"/>
    <property type="project" value="UniProtKB-UniRule"/>
</dbReference>
<evidence type="ECO:0000313" key="9">
    <source>
        <dbReference type="Proteomes" id="UP000294919"/>
    </source>
</evidence>
<protein>
    <recommendedName>
        <fullName evidence="6 7">Ribonuclease P protein component</fullName>
        <shortName evidence="6">RNase P protein</shortName>
        <shortName evidence="6">RNaseP protein</shortName>
        <ecNumber evidence="6 7">3.1.26.5</ecNumber>
    </recommendedName>
    <alternativeName>
        <fullName evidence="6">Protein C5</fullName>
    </alternativeName>
</protein>
<evidence type="ECO:0000256" key="3">
    <source>
        <dbReference type="ARBA" id="ARBA00022759"/>
    </source>
</evidence>
<proteinExistence type="inferred from homology"/>
<name>A0A4R2L5Z0_9FIRM</name>
<dbReference type="SUPFAM" id="SSF54211">
    <property type="entry name" value="Ribosomal protein S5 domain 2-like"/>
    <property type="match status" value="1"/>
</dbReference>
<dbReference type="HAMAP" id="MF_00227">
    <property type="entry name" value="RNase_P"/>
    <property type="match status" value="1"/>
</dbReference>
<gene>
    <name evidence="6" type="primary">rnpA</name>
    <name evidence="8" type="ORF">EV214_105157</name>
</gene>
<dbReference type="GO" id="GO:0000049">
    <property type="term" value="F:tRNA binding"/>
    <property type="evidence" value="ECO:0007669"/>
    <property type="project" value="UniProtKB-UniRule"/>
</dbReference>
<evidence type="ECO:0000313" key="8">
    <source>
        <dbReference type="EMBL" id="TCO78058.1"/>
    </source>
</evidence>
<comment type="subunit">
    <text evidence="6">Consists of a catalytic RNA component (M1 or rnpB) and a protein subunit.</text>
</comment>
<dbReference type="InterPro" id="IPR000100">
    <property type="entry name" value="RNase_P"/>
</dbReference>
<dbReference type="Proteomes" id="UP000294919">
    <property type="component" value="Unassembled WGS sequence"/>
</dbReference>
<comment type="similarity">
    <text evidence="6">Belongs to the RnpA family.</text>
</comment>